<evidence type="ECO:0000256" key="5">
    <source>
        <dbReference type="ARBA" id="ARBA00022801"/>
    </source>
</evidence>
<dbReference type="PROSITE" id="PS00483">
    <property type="entry name" value="DIHYDROOROTASE_2"/>
    <property type="match status" value="1"/>
</dbReference>
<evidence type="ECO:0000256" key="8">
    <source>
        <dbReference type="ARBA" id="ARBA00048492"/>
    </source>
</evidence>
<evidence type="ECO:0000313" key="9">
    <source>
        <dbReference type="EMBL" id="SFV76457.1"/>
    </source>
</evidence>
<dbReference type="InterPro" id="IPR032466">
    <property type="entry name" value="Metal_Hydrolase"/>
</dbReference>
<comment type="catalytic activity">
    <reaction evidence="8">
        <text>(S)-dihydroorotate + H2O = N-carbamoyl-L-aspartate + H(+)</text>
        <dbReference type="Rhea" id="RHEA:24296"/>
        <dbReference type="ChEBI" id="CHEBI:15377"/>
        <dbReference type="ChEBI" id="CHEBI:15378"/>
        <dbReference type="ChEBI" id="CHEBI:30864"/>
        <dbReference type="ChEBI" id="CHEBI:32814"/>
        <dbReference type="EC" id="3.5.2.3"/>
    </reaction>
</comment>
<evidence type="ECO:0000256" key="2">
    <source>
        <dbReference type="ARBA" id="ARBA00005631"/>
    </source>
</evidence>
<proteinExistence type="inferred from homology"/>
<dbReference type="PANTHER" id="PTHR43137">
    <property type="entry name" value="DIHYDROOROTASE"/>
    <property type="match status" value="1"/>
</dbReference>
<dbReference type="UniPathway" id="UPA00070">
    <property type="reaction ID" value="UER00117"/>
</dbReference>
<evidence type="ECO:0000256" key="6">
    <source>
        <dbReference type="ARBA" id="ARBA00022833"/>
    </source>
</evidence>
<dbReference type="AlphaFoldDB" id="A0A1W1D7P6"/>
<dbReference type="EMBL" id="FPHR01000002">
    <property type="protein sequence ID" value="SFV76457.1"/>
    <property type="molecule type" value="Genomic_DNA"/>
</dbReference>
<dbReference type="GO" id="GO:0004151">
    <property type="term" value="F:dihydroorotase activity"/>
    <property type="evidence" value="ECO:0007669"/>
    <property type="project" value="UniProtKB-EC"/>
</dbReference>
<dbReference type="GO" id="GO:0005829">
    <property type="term" value="C:cytosol"/>
    <property type="evidence" value="ECO:0007669"/>
    <property type="project" value="TreeGrafter"/>
</dbReference>
<dbReference type="InterPro" id="IPR002195">
    <property type="entry name" value="Dihydroorotase_CS"/>
</dbReference>
<name>A0A1W1D7P6_9ZZZZ</name>
<dbReference type="PIRSF" id="PIRSF001237">
    <property type="entry name" value="DHOdimr"/>
    <property type="match status" value="1"/>
</dbReference>
<evidence type="ECO:0000256" key="7">
    <source>
        <dbReference type="ARBA" id="ARBA00022975"/>
    </source>
</evidence>
<reference evidence="9" key="1">
    <citation type="submission" date="2016-10" db="EMBL/GenBank/DDBJ databases">
        <authorList>
            <person name="de Groot N.N."/>
        </authorList>
    </citation>
    <scope>NUCLEOTIDE SEQUENCE</scope>
</reference>
<dbReference type="PANTHER" id="PTHR43137:SF1">
    <property type="entry name" value="DIHYDROOROTASE"/>
    <property type="match status" value="1"/>
</dbReference>
<dbReference type="GO" id="GO:0044205">
    <property type="term" value="P:'de novo' UMP biosynthetic process"/>
    <property type="evidence" value="ECO:0007669"/>
    <property type="project" value="UniProtKB-UniPathway"/>
</dbReference>
<organism evidence="9">
    <name type="scientific">hydrothermal vent metagenome</name>
    <dbReference type="NCBI Taxonomy" id="652676"/>
    <lineage>
        <taxon>unclassified sequences</taxon>
        <taxon>metagenomes</taxon>
        <taxon>ecological metagenomes</taxon>
    </lineage>
</organism>
<comment type="pathway">
    <text evidence="1">Pyrimidine metabolism; UMP biosynthesis via de novo pathway; (S)-dihydroorotate from bicarbonate: step 3/3.</text>
</comment>
<gene>
    <name evidence="9" type="ORF">MNB_SUP05-4-552</name>
</gene>
<sequence>MQFKLLQPDDWHLHVRSGEALKSVIGMSARQMGRAIIMPNLNPPVTNATQAQVYRDEIISALPEGEEIDPLMVLYLTDHTNIKDIEQAAASGIVKAAKLYPAGATTNSDRGVTNIKNIYPALEMMSKVGMLLLVHGEVTHASVDIFDREAVFIDQVLTQVVKDFPGLKIVFEHITTKDAVDFVLESSANVAATITPHHLLANRNDMLVGGIRPHYFCLPILKRENPHQLALLDAATSGNAKFFLGTDSAPHAKDAKESACGCAGILSSHCAIELYATAFESKNALDKLEGFSSKFGPDFYNLPRNTNTITIAKQDWTVPDSYEYAGSTIVPFMAGQVLNWKLID</sequence>
<keyword evidence="6" id="KW-0862">Zinc</keyword>
<dbReference type="NCBIfam" id="TIGR00856">
    <property type="entry name" value="pyrC_dimer"/>
    <property type="match status" value="1"/>
</dbReference>
<dbReference type="PROSITE" id="PS00482">
    <property type="entry name" value="DIHYDROOROTASE_1"/>
    <property type="match status" value="1"/>
</dbReference>
<evidence type="ECO:0000256" key="4">
    <source>
        <dbReference type="ARBA" id="ARBA00022723"/>
    </source>
</evidence>
<accession>A0A1W1D7P6</accession>
<evidence type="ECO:0000256" key="3">
    <source>
        <dbReference type="ARBA" id="ARBA00012860"/>
    </source>
</evidence>
<evidence type="ECO:0000256" key="1">
    <source>
        <dbReference type="ARBA" id="ARBA00004880"/>
    </source>
</evidence>
<dbReference type="InterPro" id="IPR004721">
    <property type="entry name" value="DHOdimr"/>
</dbReference>
<dbReference type="CDD" id="cd01294">
    <property type="entry name" value="DHOase"/>
    <property type="match status" value="1"/>
</dbReference>
<dbReference type="SUPFAM" id="SSF51556">
    <property type="entry name" value="Metallo-dependent hydrolases"/>
    <property type="match status" value="1"/>
</dbReference>
<keyword evidence="7" id="KW-0665">Pyrimidine biosynthesis</keyword>
<comment type="similarity">
    <text evidence="2">Belongs to the metallo-dependent hydrolases superfamily. DHOase family. Class II DHOase subfamily.</text>
</comment>
<dbReference type="EC" id="3.5.2.3" evidence="3"/>
<dbReference type="GO" id="GO:0006207">
    <property type="term" value="P:'de novo' pyrimidine nucleobase biosynthetic process"/>
    <property type="evidence" value="ECO:0007669"/>
    <property type="project" value="TreeGrafter"/>
</dbReference>
<dbReference type="Gene3D" id="3.20.20.140">
    <property type="entry name" value="Metal-dependent hydrolases"/>
    <property type="match status" value="1"/>
</dbReference>
<protein>
    <recommendedName>
        <fullName evidence="3">dihydroorotase</fullName>
        <ecNumber evidence="3">3.5.2.3</ecNumber>
    </recommendedName>
</protein>
<dbReference type="HAMAP" id="MF_00219">
    <property type="entry name" value="PyrC_classII"/>
    <property type="match status" value="1"/>
</dbReference>
<dbReference type="FunFam" id="3.20.20.140:FF:000006">
    <property type="entry name" value="Dihydroorotase"/>
    <property type="match status" value="1"/>
</dbReference>
<keyword evidence="5 9" id="KW-0378">Hydrolase</keyword>
<dbReference type="GO" id="GO:0046872">
    <property type="term" value="F:metal ion binding"/>
    <property type="evidence" value="ECO:0007669"/>
    <property type="project" value="UniProtKB-KW"/>
</dbReference>
<keyword evidence="4" id="KW-0479">Metal-binding</keyword>